<name>A0A447QEI6_SERRU</name>
<dbReference type="Proteomes" id="UP000271603">
    <property type="component" value="Chromosome"/>
</dbReference>
<dbReference type="GO" id="GO:0016020">
    <property type="term" value="C:membrane"/>
    <property type="evidence" value="ECO:0007669"/>
    <property type="project" value="InterPro"/>
</dbReference>
<dbReference type="AlphaFoldDB" id="A0A447QEI6"/>
<keyword evidence="1" id="KW-0812">Transmembrane</keyword>
<evidence type="ECO:0000313" key="3">
    <source>
        <dbReference type="Proteomes" id="UP000271603"/>
    </source>
</evidence>
<feature type="transmembrane region" description="Helical" evidence="1">
    <location>
        <begin position="32"/>
        <end position="51"/>
    </location>
</feature>
<dbReference type="STRING" id="61652.AXX16_2127"/>
<sequence>MCIMEDVIIYLLNVIYQGYRQSFNIKGRDSRAFYITLVVFQHLWFVFYLALKVVMNYPLLWILVMIFVLPLLASNIRRLHDGGYSGTWCFSWFCLPHLALIGAMFLPSLNNNNPYTRYPQN</sequence>
<keyword evidence="1" id="KW-0472">Membrane</keyword>
<accession>A0A447QEI6</accession>
<reference evidence="2 3" key="1">
    <citation type="submission" date="2018-12" db="EMBL/GenBank/DDBJ databases">
        <authorList>
            <consortium name="Pathogen Informatics"/>
        </authorList>
    </citation>
    <scope>NUCLEOTIDE SEQUENCE [LARGE SCALE GENOMIC DNA]</scope>
    <source>
        <strain evidence="2 3">NCTC9419</strain>
    </source>
</reference>
<evidence type="ECO:0000256" key="1">
    <source>
        <dbReference type="SAM" id="Phobius"/>
    </source>
</evidence>
<keyword evidence="1" id="KW-1133">Transmembrane helix</keyword>
<evidence type="ECO:0000313" key="2">
    <source>
        <dbReference type="EMBL" id="VEA68391.1"/>
    </source>
</evidence>
<organism evidence="2 3">
    <name type="scientific">Serratia rubidaea</name>
    <name type="common">Serratia marinorubra</name>
    <dbReference type="NCBI Taxonomy" id="61652"/>
    <lineage>
        <taxon>Bacteria</taxon>
        <taxon>Pseudomonadati</taxon>
        <taxon>Pseudomonadota</taxon>
        <taxon>Gammaproteobacteria</taxon>
        <taxon>Enterobacterales</taxon>
        <taxon>Yersiniaceae</taxon>
        <taxon>Serratia</taxon>
    </lineage>
</organism>
<dbReference type="EMBL" id="LR134155">
    <property type="protein sequence ID" value="VEA68391.1"/>
    <property type="molecule type" value="Genomic_DNA"/>
</dbReference>
<feature type="transmembrane region" description="Helical" evidence="1">
    <location>
        <begin position="88"/>
        <end position="109"/>
    </location>
</feature>
<dbReference type="Pfam" id="PF05656">
    <property type="entry name" value="DUF805"/>
    <property type="match status" value="1"/>
</dbReference>
<gene>
    <name evidence="2" type="ORF">NCTC9419_00412</name>
</gene>
<proteinExistence type="predicted"/>
<protein>
    <submittedName>
        <fullName evidence="2">Predicted membrane protein</fullName>
    </submittedName>
</protein>
<feature type="transmembrane region" description="Helical" evidence="1">
    <location>
        <begin position="57"/>
        <end position="76"/>
    </location>
</feature>
<dbReference type="InterPro" id="IPR008523">
    <property type="entry name" value="DUF805"/>
</dbReference>